<reference evidence="5 7" key="1">
    <citation type="submission" date="2017-06" db="EMBL/GenBank/DDBJ databases">
        <title>Complete Genome Sequence of the Soil Carbazole-Degrading Bacterium Nocardioides aromaticivorans IC177.</title>
        <authorList>
            <person name="Vejarano F."/>
            <person name="Suzuki-Minakuchi C."/>
            <person name="Ohtsubo Y."/>
            <person name="Tsuda M."/>
            <person name="Okada K."/>
            <person name="Nojiri H."/>
        </authorList>
    </citation>
    <scope>NUCLEOTIDE SEQUENCE [LARGE SCALE GENOMIC DNA]</scope>
    <source>
        <strain evidence="5 7">IC177</strain>
    </source>
</reference>
<dbReference type="Pfam" id="PF00106">
    <property type="entry name" value="adh_short"/>
    <property type="match status" value="1"/>
</dbReference>
<dbReference type="InterPro" id="IPR051911">
    <property type="entry name" value="SDR_oxidoreductase"/>
</dbReference>
<protein>
    <submittedName>
        <fullName evidence="4">NAD(P)-dependent dehydrogenase (Short-subunit alcohol dehydrogenase family)</fullName>
    </submittedName>
    <submittedName>
        <fullName evidence="5">Short-chain dehydrogenase/reductase</fullName>
    </submittedName>
</protein>
<evidence type="ECO:0000313" key="6">
    <source>
        <dbReference type="Proteomes" id="UP000562045"/>
    </source>
</evidence>
<evidence type="ECO:0000256" key="1">
    <source>
        <dbReference type="ARBA" id="ARBA00006484"/>
    </source>
</evidence>
<keyword evidence="2" id="KW-0560">Oxidoreductase</keyword>
<dbReference type="PRINTS" id="PR00081">
    <property type="entry name" value="GDHRDH"/>
</dbReference>
<comment type="similarity">
    <text evidence="1 3">Belongs to the short-chain dehydrogenases/reductases (SDR) family.</text>
</comment>
<sequence>MTRPTHRPATWFVTGTSRGLGLELVSQLLQRGDNVAATTRSADRLVSALGADVGAGRLLPLEVDLRDEEAVTQVVRRTTDHFGSLDVVVNNAGYGFLAAVEETSSQDVRDMLDVQVVGAYNVLRAAVPVLRRQKSGHVVNVSSVLGLTAVAGWGLYSAGKFALEAISEALAAELADFGIRVTIVEPGYFRTSFLTTDSLRLPEATSDAYPGLRAMVQDHLELQGSQLGDPARGAARIIEHVVRDEDAPLRVLLGSDAHAYATAKVAALQENLDHTRETAPLTDFPVG</sequence>
<evidence type="ECO:0000313" key="7">
    <source>
        <dbReference type="Proteomes" id="UP000662818"/>
    </source>
</evidence>
<dbReference type="Proteomes" id="UP000562045">
    <property type="component" value="Unassembled WGS sequence"/>
</dbReference>
<dbReference type="GO" id="GO:0016491">
    <property type="term" value="F:oxidoreductase activity"/>
    <property type="evidence" value="ECO:0007669"/>
    <property type="project" value="UniProtKB-KW"/>
</dbReference>
<name>A0A7Z0CMW6_9ACTN</name>
<dbReference type="CDD" id="cd05374">
    <property type="entry name" value="17beta-HSD-like_SDR_c"/>
    <property type="match status" value="1"/>
</dbReference>
<dbReference type="SUPFAM" id="SSF51735">
    <property type="entry name" value="NAD(P)-binding Rossmann-fold domains"/>
    <property type="match status" value="1"/>
</dbReference>
<dbReference type="RefSeq" id="WP_179648377.1">
    <property type="nucleotide sequence ID" value="NZ_CP022295.1"/>
</dbReference>
<dbReference type="EMBL" id="CP022295">
    <property type="protein sequence ID" value="QSR28526.1"/>
    <property type="molecule type" value="Genomic_DNA"/>
</dbReference>
<gene>
    <name evidence="4" type="ORF">BJ993_001628</name>
    <name evidence="5" type="ORF">CFH99_23145</name>
</gene>
<evidence type="ECO:0000313" key="4">
    <source>
        <dbReference type="EMBL" id="NYI44548.1"/>
    </source>
</evidence>
<dbReference type="PROSITE" id="PS00061">
    <property type="entry name" value="ADH_SHORT"/>
    <property type="match status" value="1"/>
</dbReference>
<evidence type="ECO:0000256" key="3">
    <source>
        <dbReference type="RuleBase" id="RU000363"/>
    </source>
</evidence>
<reference evidence="4 6" key="2">
    <citation type="submission" date="2020-07" db="EMBL/GenBank/DDBJ databases">
        <title>Sequencing the genomes of 1000 actinobacteria strains.</title>
        <authorList>
            <person name="Klenk H.-P."/>
        </authorList>
    </citation>
    <scope>NUCLEOTIDE SEQUENCE [LARGE SCALE GENOMIC DNA]</scope>
    <source>
        <strain evidence="4 6">DSM 15131</strain>
    </source>
</reference>
<dbReference type="AlphaFoldDB" id="A0A7Z0CMW6"/>
<organism evidence="4 6">
    <name type="scientific">Nocardioides aromaticivorans</name>
    <dbReference type="NCBI Taxonomy" id="200618"/>
    <lineage>
        <taxon>Bacteria</taxon>
        <taxon>Bacillati</taxon>
        <taxon>Actinomycetota</taxon>
        <taxon>Actinomycetes</taxon>
        <taxon>Propionibacteriales</taxon>
        <taxon>Nocardioidaceae</taxon>
        <taxon>Nocardioides</taxon>
    </lineage>
</organism>
<dbReference type="InterPro" id="IPR002347">
    <property type="entry name" value="SDR_fam"/>
</dbReference>
<accession>A0A7Z0CMW6</accession>
<dbReference type="Proteomes" id="UP000662818">
    <property type="component" value="Chromosome"/>
</dbReference>
<evidence type="ECO:0000256" key="2">
    <source>
        <dbReference type="ARBA" id="ARBA00023002"/>
    </source>
</evidence>
<evidence type="ECO:0000313" key="5">
    <source>
        <dbReference type="EMBL" id="QSR28526.1"/>
    </source>
</evidence>
<dbReference type="PRINTS" id="PR00080">
    <property type="entry name" value="SDRFAMILY"/>
</dbReference>
<proteinExistence type="inferred from homology"/>
<keyword evidence="7" id="KW-1185">Reference proteome</keyword>
<dbReference type="PANTHER" id="PTHR43976">
    <property type="entry name" value="SHORT CHAIN DEHYDROGENASE"/>
    <property type="match status" value="1"/>
</dbReference>
<dbReference type="InterPro" id="IPR036291">
    <property type="entry name" value="NAD(P)-bd_dom_sf"/>
</dbReference>
<dbReference type="Gene3D" id="3.40.50.720">
    <property type="entry name" value="NAD(P)-binding Rossmann-like Domain"/>
    <property type="match status" value="1"/>
</dbReference>
<dbReference type="PANTHER" id="PTHR43976:SF16">
    <property type="entry name" value="SHORT-CHAIN DEHYDROGENASE_REDUCTASE FAMILY PROTEIN"/>
    <property type="match status" value="1"/>
</dbReference>
<dbReference type="EMBL" id="JACBZM010000001">
    <property type="protein sequence ID" value="NYI44548.1"/>
    <property type="molecule type" value="Genomic_DNA"/>
</dbReference>
<dbReference type="InterPro" id="IPR020904">
    <property type="entry name" value="Sc_DH/Rdtase_CS"/>
</dbReference>